<accession>A0A4P8HP87</accession>
<reference evidence="3 4" key="1">
    <citation type="submission" date="2019-05" db="EMBL/GenBank/DDBJ databases">
        <title>Draft Genome Sequences of Six Type Strains of the Genus Massilia.</title>
        <authorList>
            <person name="Miess H."/>
            <person name="Frediansyhah A."/>
            <person name="Gross H."/>
        </authorList>
    </citation>
    <scope>NUCLEOTIDE SEQUENCE [LARGE SCALE GENOMIC DNA]</scope>
    <source>
        <strain evidence="3 4">DSMZ 26121</strain>
    </source>
</reference>
<dbReference type="EMBL" id="CP040017">
    <property type="protein sequence ID" value="QCP10260.1"/>
    <property type="molecule type" value="Genomic_DNA"/>
</dbReference>
<evidence type="ECO:0000313" key="5">
    <source>
        <dbReference type="Proteomes" id="UP000584325"/>
    </source>
</evidence>
<keyword evidence="1" id="KW-0732">Signal</keyword>
<protein>
    <submittedName>
        <fullName evidence="2">Uncharacterized protein</fullName>
    </submittedName>
</protein>
<dbReference type="Proteomes" id="UP000298763">
    <property type="component" value="Chromosome"/>
</dbReference>
<keyword evidence="4" id="KW-1185">Reference proteome</keyword>
<evidence type="ECO:0000313" key="4">
    <source>
        <dbReference type="Proteomes" id="UP000298763"/>
    </source>
</evidence>
<feature type="chain" id="PRO_5044607296" evidence="1">
    <location>
        <begin position="20"/>
        <end position="258"/>
    </location>
</feature>
<dbReference type="AlphaFoldDB" id="A0A4P8HP87"/>
<dbReference type="Proteomes" id="UP000584325">
    <property type="component" value="Unassembled WGS sequence"/>
</dbReference>
<gene>
    <name evidence="3" type="ORF">FCL38_07340</name>
    <name evidence="2" type="ORF">FHS02_001865</name>
</gene>
<proteinExistence type="predicted"/>
<reference evidence="2 5" key="2">
    <citation type="submission" date="2020-08" db="EMBL/GenBank/DDBJ databases">
        <title>Genomic Encyclopedia of Type Strains, Phase III (KMG-III): the genomes of soil and plant-associated and newly described type strains.</title>
        <authorList>
            <person name="Whitman W."/>
        </authorList>
    </citation>
    <scope>NUCLEOTIDE SEQUENCE [LARGE SCALE GENOMIC DNA]</scope>
    <source>
        <strain evidence="2 5">CECT 7753</strain>
    </source>
</reference>
<evidence type="ECO:0000256" key="1">
    <source>
        <dbReference type="SAM" id="SignalP"/>
    </source>
</evidence>
<name>A0A4P8HP87_9BURK</name>
<feature type="signal peptide" evidence="1">
    <location>
        <begin position="1"/>
        <end position="19"/>
    </location>
</feature>
<dbReference type="OrthoDB" id="7055541at2"/>
<dbReference type="RefSeq" id="WP_137313144.1">
    <property type="nucleotide sequence ID" value="NZ_CP040017.1"/>
</dbReference>
<sequence>MRSFVGLLLSLHIAAAAAAAGPEPDLGRWRETAIPAEPAARSDWLLAANHSSDEWLVYTEGGALRARPTTSGKRVPRHADGQPALLRAAQAVIAVDDGWLAGFHRGEFGGGLYWYSADGSEKYRISDHAIVDLLRRDDGIYATEGVAHMFASRGSLLRVFRDGGRWQAATALHLPFAPYAATMLDDGGMLVTLSDALVSIDRNLALRTIVADAPWKQLYPNSSVLSADGDRLAIGMRSAVAMVDLPSGQLRLLVPPGE</sequence>
<dbReference type="SUPFAM" id="SSF69304">
    <property type="entry name" value="Tricorn protease N-terminal domain"/>
    <property type="match status" value="1"/>
</dbReference>
<evidence type="ECO:0000313" key="3">
    <source>
        <dbReference type="EMBL" id="QCP10260.1"/>
    </source>
</evidence>
<dbReference type="EMBL" id="JACHXS010000003">
    <property type="protein sequence ID" value="MBB3221058.1"/>
    <property type="molecule type" value="Genomic_DNA"/>
</dbReference>
<evidence type="ECO:0000313" key="2">
    <source>
        <dbReference type="EMBL" id="MBB3221058.1"/>
    </source>
</evidence>
<organism evidence="2 5">
    <name type="scientific">Pseudoduganella umbonata</name>
    <dbReference type="NCBI Taxonomy" id="864828"/>
    <lineage>
        <taxon>Bacteria</taxon>
        <taxon>Pseudomonadati</taxon>
        <taxon>Pseudomonadota</taxon>
        <taxon>Betaproteobacteria</taxon>
        <taxon>Burkholderiales</taxon>
        <taxon>Oxalobacteraceae</taxon>
        <taxon>Telluria group</taxon>
        <taxon>Pseudoduganella</taxon>
    </lineage>
</organism>